<dbReference type="Pfam" id="PF00698">
    <property type="entry name" value="Acyl_transf_1"/>
    <property type="match status" value="1"/>
</dbReference>
<feature type="domain" description="Carrier" evidence="6">
    <location>
        <begin position="1635"/>
        <end position="1709"/>
    </location>
</feature>
<dbReference type="InterPro" id="IPR030918">
    <property type="entry name" value="PT_fungal_PKS"/>
</dbReference>
<dbReference type="SMART" id="SM00823">
    <property type="entry name" value="PKS_PP"/>
    <property type="match status" value="2"/>
</dbReference>
<dbReference type="SMART" id="SM00825">
    <property type="entry name" value="PKS_KS"/>
    <property type="match status" value="1"/>
</dbReference>
<dbReference type="InterPro" id="IPR009081">
    <property type="entry name" value="PP-bd_ACP"/>
</dbReference>
<feature type="active site" description="Proton acceptor; for dehydratase activity" evidence="4">
    <location>
        <position position="1206"/>
    </location>
</feature>
<dbReference type="Gene3D" id="3.30.70.3290">
    <property type="match status" value="1"/>
</dbReference>
<dbReference type="InterPro" id="IPR049552">
    <property type="entry name" value="PKS_DH_N"/>
</dbReference>
<dbReference type="OrthoDB" id="329835at2759"/>
<dbReference type="CDD" id="cd00833">
    <property type="entry name" value="PKS"/>
    <property type="match status" value="1"/>
</dbReference>
<dbReference type="SUPFAM" id="SSF53901">
    <property type="entry name" value="Thiolase-like"/>
    <property type="match status" value="1"/>
</dbReference>
<dbReference type="InterPro" id="IPR014030">
    <property type="entry name" value="Ketoacyl_synth_N"/>
</dbReference>
<dbReference type="InterPro" id="IPR042104">
    <property type="entry name" value="PKS_dehydratase_sf"/>
</dbReference>
<dbReference type="Gene3D" id="3.40.50.1820">
    <property type="entry name" value="alpha/beta hydrolase"/>
    <property type="match status" value="1"/>
</dbReference>
<evidence type="ECO:0000256" key="3">
    <source>
        <dbReference type="ARBA" id="ARBA00022679"/>
    </source>
</evidence>
<dbReference type="GO" id="GO:0031177">
    <property type="term" value="F:phosphopantetheine binding"/>
    <property type="evidence" value="ECO:0007669"/>
    <property type="project" value="InterPro"/>
</dbReference>
<evidence type="ECO:0000256" key="4">
    <source>
        <dbReference type="PROSITE-ProRule" id="PRU01363"/>
    </source>
</evidence>
<reference evidence="9" key="1">
    <citation type="journal article" date="2020" name="Stud. Mycol.">
        <title>101 Dothideomycetes genomes: a test case for predicting lifestyles and emergence of pathogens.</title>
        <authorList>
            <person name="Haridas S."/>
            <person name="Albert R."/>
            <person name="Binder M."/>
            <person name="Bloem J."/>
            <person name="Labutti K."/>
            <person name="Salamov A."/>
            <person name="Andreopoulos B."/>
            <person name="Baker S."/>
            <person name="Barry K."/>
            <person name="Bills G."/>
            <person name="Bluhm B."/>
            <person name="Cannon C."/>
            <person name="Castanera R."/>
            <person name="Culley D."/>
            <person name="Daum C."/>
            <person name="Ezra D."/>
            <person name="Gonzalez J."/>
            <person name="Henrissat B."/>
            <person name="Kuo A."/>
            <person name="Liang C."/>
            <person name="Lipzen A."/>
            <person name="Lutzoni F."/>
            <person name="Magnuson J."/>
            <person name="Mondo S."/>
            <person name="Nolan M."/>
            <person name="Ohm R."/>
            <person name="Pangilinan J."/>
            <person name="Park H.-J."/>
            <person name="Ramirez L."/>
            <person name="Alfaro M."/>
            <person name="Sun H."/>
            <person name="Tritt A."/>
            <person name="Yoshinaga Y."/>
            <person name="Zwiers L.-H."/>
            <person name="Turgeon B."/>
            <person name="Goodwin S."/>
            <person name="Spatafora J."/>
            <person name="Crous P."/>
            <person name="Grigoriev I."/>
        </authorList>
    </citation>
    <scope>NUCLEOTIDE SEQUENCE</scope>
    <source>
        <strain evidence="9">CBS 107.79</strain>
    </source>
</reference>
<dbReference type="PROSITE" id="PS52019">
    <property type="entry name" value="PKS_MFAS_DH"/>
    <property type="match status" value="1"/>
</dbReference>
<dbReference type="Gene3D" id="3.10.129.110">
    <property type="entry name" value="Polyketide synthase dehydratase"/>
    <property type="match status" value="1"/>
</dbReference>
<evidence type="ECO:0000256" key="1">
    <source>
        <dbReference type="ARBA" id="ARBA00022450"/>
    </source>
</evidence>
<dbReference type="SMART" id="SM00827">
    <property type="entry name" value="PKS_AT"/>
    <property type="match status" value="1"/>
</dbReference>
<dbReference type="GO" id="GO:0004315">
    <property type="term" value="F:3-oxoacyl-[acyl-carrier-protein] synthase activity"/>
    <property type="evidence" value="ECO:0007669"/>
    <property type="project" value="InterPro"/>
</dbReference>
<evidence type="ECO:0000259" key="8">
    <source>
        <dbReference type="PROSITE" id="PS52019"/>
    </source>
</evidence>
<dbReference type="Pfam" id="PF00109">
    <property type="entry name" value="ketoacyl-synt"/>
    <property type="match status" value="1"/>
</dbReference>
<dbReference type="Pfam" id="PF22621">
    <property type="entry name" value="CurL-like_PKS_C"/>
    <property type="match status" value="1"/>
</dbReference>
<feature type="domain" description="Ketosynthase family 3 (KS3)" evidence="7">
    <location>
        <begin position="262"/>
        <end position="692"/>
    </location>
</feature>
<dbReference type="InterPro" id="IPR001031">
    <property type="entry name" value="Thioesterase"/>
</dbReference>
<dbReference type="InterPro" id="IPR016039">
    <property type="entry name" value="Thiolase-like"/>
</dbReference>
<dbReference type="PROSITE" id="PS00606">
    <property type="entry name" value="KS3_1"/>
    <property type="match status" value="1"/>
</dbReference>
<dbReference type="InterPro" id="IPR016035">
    <property type="entry name" value="Acyl_Trfase/lysoPLipase"/>
</dbReference>
<dbReference type="Gene3D" id="3.40.47.10">
    <property type="match status" value="1"/>
</dbReference>
<sequence length="1994" mass="216947">MQTESGPTVSARRRLGNRSTGISTGVLPAIAAASATSVVALLEIAPDVIGIAVRLGIQASRRSRLIEAPSALTWARQVEGLGVGADEGLRKELERTNAAIALHRHLYISASGHHTVTISGPPSVLQLFLGTHDSLVQARALPARAAFHAPHLALPPVDAILGKSNFLDLQVSEDALVLIGSSPITSSGPQTVKHVLEKVIVDILSSPVDLDAFARALNNYQPVPIGPIGPHISNPLATLRTNGLPSLASRGPPVPKPQRSGSGDIAIVGISGRFPGGDDLESFWDVLSSGLDLHREIPSSRFDLASHFDPTCSSKNSTSVPYGCFLGHPDLFDARLFNMSPREAAQTDPMARIFLMTVHEALEMAGYQFDRTRATDHRRIGVYFGQTSDDYREVNAGQNVDTFWVPGGNRMFINGRVNYHYGWEGQSMNVDGACSSSHMAIQLACSALLSRECDTAVAGGGNLITNPDVYAGLDRGGFLSHTGPCKPLDAQADGYCRAEAVGALVLKRLEDAIADRDNIQAIIKSISTNHSAEARSITHPHAGTQEKLLRKVLRDAGVQPGDIDYLEMHGTGTQAGDLQETTSIASVFGNSRDSSNPLYVGALKANVGHSESASGVSAVIKSILMLRKSTIPRHVGIKTSMNPKLPDLKSMNIRVPMTNTPLQPRRGQQGKRRIIISNFNAAGGNTSLLLEDMPRTIATDSDPRTTQIVTISARTSKSLAQNLQNMVEYLESHGEARLCDVAYTTTARRMHHSLRTAHVASSTAELVASLKMEINRSNELNFAKVPSVMFMFTGQGSLFVGMGHQLFATSSAFRENILASDSICCQLGFPSFVNLIKNPNVNADQYTTVQAQLAQAALELALATAWISWGVKPTAVMGHSLGEYVALCVAEVLSATDMFYLIGHRALLMQKQCQPGTHSMLAVAMGEHDARQAIKDTGTDLCEIACLNGTNSTTITGPTTELKSLHESLRQRHIKSSILDVPFAYHSAQVQDIVSEYELVARQVHYAEPKLDVVSTLLGRTVREHGVFNAQYLTRQAREPVNFLGAINECQERRIADQDSLWIEIGPRPTCTTMVRSAVAVPPSRLISSMRPTEDQWQTLCKGLADAYRSGVYVDWNQFHKEYEMSLQLLDLPKYAFDLKSHWIQYEGDWNRTKLSSTQVSKVFEPPFSSTTLQRMESDVVSKGQRTVTFLSDLNEPNLKDTVKGHLVGDWALCPSSVYADMAYSAARYIWKQSHPDREVPALNVSGMSIHSPIVLRDQSDQQVRITAVHEEKTNMVRVTYGLSSGKESAECTVLYEDSDQWVSNWEEQAYFVHSVADRLSVQGVDNGTTERIFRKTAYRIFSRLVDYALPYQGMDEVFFDGDKLEGYAKIKLQPKPAGAEFGISPYWIDSLGHLSGFVMNASSDRTQVYISEGFESMRLLTPLSESNTYHSYVRMVPTGKPGWVAGNVYILQGSKIVGVIQGVKFRAMKKKILEMVMGSQPAKSANAPSTKALQPIQQVDALPVQALPADFFAPSAPAEDIVALVDACVCSETGVDKTEITDETHLADLGIDSLLTLSLLATLREQADLSIPASDFMAFDTMGDLRQYVRRVTFTPAATGVNTPAFIPPHTAILSTAPSVQVPAQGLAISLGVDEAPDALQNIIASELGLGGDEIRADEYLEEFGLDSLMTMAVLHAFKEKTGTDLPASFFFEHPTLASAKKALGSSPTLPAHVPTASFGPTPTPAHRATSVELQNGSSSTATAKTTLFLLPDGSGSAGSYLNLKLEPDIRVVALNSPFLRDPDAFPSELYSVVQLFVDEILTQQPSGEYFLGGWSMGAAYAYEAANLLAAMGKRIKGIAMIDPCPLNRRPMTAQTIAVLEQVGVFAELGQITAARQAIVRRHFEASTSALASYKPGPRHANFEVLVVTARDGVLQRLGKRDAEEIWDRYRTKYGEDEAWLFLVREGDRTHGWAGMFDSVVQAEIGGDHFSIMKLEQIHELDRALGNFCTARC</sequence>
<name>A0A6A5VN81_9PLEO</name>
<evidence type="ECO:0000256" key="2">
    <source>
        <dbReference type="ARBA" id="ARBA00022553"/>
    </source>
</evidence>
<dbReference type="EMBL" id="ML976662">
    <property type="protein sequence ID" value="KAF1977949.1"/>
    <property type="molecule type" value="Genomic_DNA"/>
</dbReference>
<keyword evidence="10" id="KW-1185">Reference proteome</keyword>
<dbReference type="PANTHER" id="PTHR43775">
    <property type="entry name" value="FATTY ACID SYNTHASE"/>
    <property type="match status" value="1"/>
</dbReference>
<dbReference type="InterPro" id="IPR020802">
    <property type="entry name" value="TesA-like"/>
</dbReference>
<dbReference type="Pfam" id="PF16073">
    <property type="entry name" value="SAT"/>
    <property type="match status" value="1"/>
</dbReference>
<keyword evidence="3" id="KW-0808">Transferase</keyword>
<dbReference type="InterPro" id="IPR036736">
    <property type="entry name" value="ACP-like_sf"/>
</dbReference>
<feature type="region of interest" description="Disordered" evidence="5">
    <location>
        <begin position="1718"/>
        <end position="1739"/>
    </location>
</feature>
<dbReference type="NCBIfam" id="TIGR04532">
    <property type="entry name" value="PT_fungal_PKS"/>
    <property type="match status" value="1"/>
</dbReference>
<gene>
    <name evidence="9" type="ORF">BU23DRAFT_499982</name>
</gene>
<dbReference type="InterPro" id="IPR020841">
    <property type="entry name" value="PKS_Beta-ketoAc_synthase_dom"/>
</dbReference>
<feature type="domain" description="Carrier" evidence="6">
    <location>
        <begin position="1517"/>
        <end position="1594"/>
    </location>
</feature>
<dbReference type="PANTHER" id="PTHR43775:SF37">
    <property type="entry name" value="SI:DKEY-61P9.11"/>
    <property type="match status" value="1"/>
</dbReference>
<dbReference type="SMART" id="SM00824">
    <property type="entry name" value="PKS_TE"/>
    <property type="match status" value="1"/>
</dbReference>
<dbReference type="GO" id="GO:0004312">
    <property type="term" value="F:fatty acid synthase activity"/>
    <property type="evidence" value="ECO:0007669"/>
    <property type="project" value="TreeGrafter"/>
</dbReference>
<dbReference type="Proteomes" id="UP000800036">
    <property type="component" value="Unassembled WGS sequence"/>
</dbReference>
<dbReference type="InterPro" id="IPR014043">
    <property type="entry name" value="Acyl_transferase_dom"/>
</dbReference>
<protein>
    <submittedName>
        <fullName evidence="9">Ketoacyl-synt-domain-containing protein</fullName>
    </submittedName>
</protein>
<dbReference type="PROSITE" id="PS00012">
    <property type="entry name" value="PHOSPHOPANTETHEINE"/>
    <property type="match status" value="1"/>
</dbReference>
<evidence type="ECO:0000259" key="7">
    <source>
        <dbReference type="PROSITE" id="PS52004"/>
    </source>
</evidence>
<dbReference type="GO" id="GO:0006633">
    <property type="term" value="P:fatty acid biosynthetic process"/>
    <property type="evidence" value="ECO:0007669"/>
    <property type="project" value="InterPro"/>
</dbReference>
<dbReference type="SUPFAM" id="SSF55048">
    <property type="entry name" value="Probable ACP-binding domain of malonyl-CoA ACP transacylase"/>
    <property type="match status" value="1"/>
</dbReference>
<dbReference type="SUPFAM" id="SSF47336">
    <property type="entry name" value="ACP-like"/>
    <property type="match status" value="2"/>
</dbReference>
<dbReference type="PROSITE" id="PS50075">
    <property type="entry name" value="CARRIER"/>
    <property type="match status" value="2"/>
</dbReference>
<proteinExistence type="predicted"/>
<evidence type="ECO:0000313" key="9">
    <source>
        <dbReference type="EMBL" id="KAF1977949.1"/>
    </source>
</evidence>
<dbReference type="InterPro" id="IPR018201">
    <property type="entry name" value="Ketoacyl_synth_AS"/>
</dbReference>
<dbReference type="InterPro" id="IPR001227">
    <property type="entry name" value="Ac_transferase_dom_sf"/>
</dbReference>
<dbReference type="PROSITE" id="PS52004">
    <property type="entry name" value="KS3_2"/>
    <property type="match status" value="1"/>
</dbReference>
<dbReference type="GO" id="GO:0044550">
    <property type="term" value="P:secondary metabolite biosynthetic process"/>
    <property type="evidence" value="ECO:0007669"/>
    <property type="project" value="TreeGrafter"/>
</dbReference>
<dbReference type="InterPro" id="IPR020806">
    <property type="entry name" value="PKS_PP-bd"/>
</dbReference>
<dbReference type="InterPro" id="IPR049900">
    <property type="entry name" value="PKS_mFAS_DH"/>
</dbReference>
<feature type="domain" description="PKS/mFAS DH" evidence="8">
    <location>
        <begin position="1173"/>
        <end position="1475"/>
    </location>
</feature>
<dbReference type="Pfam" id="PF00975">
    <property type="entry name" value="Thioesterase"/>
    <property type="match status" value="1"/>
</dbReference>
<feature type="active site" description="Proton donor; for dehydratase activity" evidence="4">
    <location>
        <position position="1390"/>
    </location>
</feature>
<dbReference type="InterPro" id="IPR014031">
    <property type="entry name" value="Ketoacyl_synth_C"/>
</dbReference>
<dbReference type="InterPro" id="IPR050091">
    <property type="entry name" value="PKS_NRPS_Biosynth_Enz"/>
</dbReference>
<dbReference type="InterPro" id="IPR029058">
    <property type="entry name" value="AB_hydrolase_fold"/>
</dbReference>
<dbReference type="InterPro" id="IPR032088">
    <property type="entry name" value="SAT"/>
</dbReference>
<dbReference type="InterPro" id="IPR006162">
    <property type="entry name" value="Ppantetheine_attach_site"/>
</dbReference>
<dbReference type="Gene3D" id="1.10.1200.10">
    <property type="entry name" value="ACP-like"/>
    <property type="match status" value="2"/>
</dbReference>
<organism evidence="9 10">
    <name type="scientific">Bimuria novae-zelandiae CBS 107.79</name>
    <dbReference type="NCBI Taxonomy" id="1447943"/>
    <lineage>
        <taxon>Eukaryota</taxon>
        <taxon>Fungi</taxon>
        <taxon>Dikarya</taxon>
        <taxon>Ascomycota</taxon>
        <taxon>Pezizomycotina</taxon>
        <taxon>Dothideomycetes</taxon>
        <taxon>Pleosporomycetidae</taxon>
        <taxon>Pleosporales</taxon>
        <taxon>Massarineae</taxon>
        <taxon>Didymosphaeriaceae</taxon>
        <taxon>Bimuria</taxon>
    </lineage>
</organism>
<evidence type="ECO:0000259" key="6">
    <source>
        <dbReference type="PROSITE" id="PS50075"/>
    </source>
</evidence>
<dbReference type="InterPro" id="IPR016036">
    <property type="entry name" value="Malonyl_transacylase_ACP-bd"/>
</dbReference>
<keyword evidence="1" id="KW-0596">Phosphopantetheine</keyword>
<dbReference type="SUPFAM" id="SSF52151">
    <property type="entry name" value="FabD/lysophospholipase-like"/>
    <property type="match status" value="1"/>
</dbReference>
<feature type="region of interest" description="N-terminal hotdog fold" evidence="4">
    <location>
        <begin position="1173"/>
        <end position="1317"/>
    </location>
</feature>
<accession>A0A6A5VN81</accession>
<dbReference type="Pfam" id="PF21089">
    <property type="entry name" value="PKS_DH_N"/>
    <property type="match status" value="1"/>
</dbReference>
<dbReference type="Gene3D" id="3.40.366.10">
    <property type="entry name" value="Malonyl-Coenzyme A Acyl Carrier Protein, domain 2"/>
    <property type="match status" value="1"/>
</dbReference>
<keyword evidence="2" id="KW-0597">Phosphoprotein</keyword>
<feature type="region of interest" description="C-terminal hotdog fold" evidence="4">
    <location>
        <begin position="1330"/>
        <end position="1475"/>
    </location>
</feature>
<evidence type="ECO:0000256" key="5">
    <source>
        <dbReference type="SAM" id="MobiDB-lite"/>
    </source>
</evidence>
<evidence type="ECO:0000313" key="10">
    <source>
        <dbReference type="Proteomes" id="UP000800036"/>
    </source>
</evidence>
<dbReference type="SUPFAM" id="SSF53474">
    <property type="entry name" value="alpha/beta-Hydrolases"/>
    <property type="match status" value="1"/>
</dbReference>
<dbReference type="Pfam" id="PF02801">
    <property type="entry name" value="Ketoacyl-synt_C"/>
    <property type="match status" value="1"/>
</dbReference>
<dbReference type="Pfam" id="PF00550">
    <property type="entry name" value="PP-binding"/>
    <property type="match status" value="2"/>
</dbReference>